<evidence type="ECO:0000256" key="1">
    <source>
        <dbReference type="ARBA" id="ARBA00004651"/>
    </source>
</evidence>
<feature type="domain" description="ABC transmembrane type-1" evidence="8">
    <location>
        <begin position="86"/>
        <end position="272"/>
    </location>
</feature>
<dbReference type="Gene3D" id="1.10.3720.10">
    <property type="entry name" value="MetI-like"/>
    <property type="match status" value="1"/>
</dbReference>
<feature type="transmembrane region" description="Helical" evidence="7">
    <location>
        <begin position="194"/>
        <end position="218"/>
    </location>
</feature>
<dbReference type="PROSITE" id="PS50928">
    <property type="entry name" value="ABC_TM1"/>
    <property type="match status" value="1"/>
</dbReference>
<proteinExistence type="inferred from homology"/>
<dbReference type="RefSeq" id="WP_378052190.1">
    <property type="nucleotide sequence ID" value="NZ_JBHMDN010000048.1"/>
</dbReference>
<evidence type="ECO:0000256" key="4">
    <source>
        <dbReference type="ARBA" id="ARBA00022692"/>
    </source>
</evidence>
<dbReference type="InterPro" id="IPR000515">
    <property type="entry name" value="MetI-like"/>
</dbReference>
<name>A0ABW2FHZ7_9BACL</name>
<dbReference type="EMBL" id="JBHTAI010000018">
    <property type="protein sequence ID" value="MFC7151711.1"/>
    <property type="molecule type" value="Genomic_DNA"/>
</dbReference>
<protein>
    <submittedName>
        <fullName evidence="9">Carbohydrate ABC transporter permease</fullName>
    </submittedName>
</protein>
<sequence>MSQAASVKTSNLKLSKQISGGANFAINAFFWLYTFLCVFPLIVVIIASFTDENTILINGYSLFPEKWSLGAYDFLLKDWQAIVKSYGFSILLTVLGTLVSLAMMALYAFPISRKDYPYRNFFSFFMFFTILFNGGLVPFYLVYSQGLHLQNTLLVLMMPYFISGFFVLLIRTFFSNSIPKELYESAKIDGAGEWRIFFTIVLPLSLPVLATVGLFTTLSYWNDWFLSLLFITDAESVVSIQFRMYKTLLDIQYLSANAAAYSALAANNPNFTMPGETARMAMAVVGIGPIIFAYPFFQRYFVEGLTVGAVKG</sequence>
<evidence type="ECO:0000256" key="6">
    <source>
        <dbReference type="ARBA" id="ARBA00023136"/>
    </source>
</evidence>
<organism evidence="9 10">
    <name type="scientific">Cohnella cellulosilytica</name>
    <dbReference type="NCBI Taxonomy" id="986710"/>
    <lineage>
        <taxon>Bacteria</taxon>
        <taxon>Bacillati</taxon>
        <taxon>Bacillota</taxon>
        <taxon>Bacilli</taxon>
        <taxon>Bacillales</taxon>
        <taxon>Paenibacillaceae</taxon>
        <taxon>Cohnella</taxon>
    </lineage>
</organism>
<keyword evidence="5 7" id="KW-1133">Transmembrane helix</keyword>
<dbReference type="InterPro" id="IPR035906">
    <property type="entry name" value="MetI-like_sf"/>
</dbReference>
<reference evidence="10" key="1">
    <citation type="journal article" date="2019" name="Int. J. Syst. Evol. Microbiol.">
        <title>The Global Catalogue of Microorganisms (GCM) 10K type strain sequencing project: providing services to taxonomists for standard genome sequencing and annotation.</title>
        <authorList>
            <consortium name="The Broad Institute Genomics Platform"/>
            <consortium name="The Broad Institute Genome Sequencing Center for Infectious Disease"/>
            <person name="Wu L."/>
            <person name="Ma J."/>
        </authorList>
    </citation>
    <scope>NUCLEOTIDE SEQUENCE [LARGE SCALE GENOMIC DNA]</scope>
    <source>
        <strain evidence="10">KCTC 12907</strain>
    </source>
</reference>
<comment type="caution">
    <text evidence="9">The sequence shown here is derived from an EMBL/GenBank/DDBJ whole genome shotgun (WGS) entry which is preliminary data.</text>
</comment>
<dbReference type="PANTHER" id="PTHR43744:SF9">
    <property type="entry name" value="POLYGALACTURONAN_RHAMNOGALACTURONAN TRANSPORT SYSTEM PERMEASE PROTEIN YTCP"/>
    <property type="match status" value="1"/>
</dbReference>
<keyword evidence="4 7" id="KW-0812">Transmembrane</keyword>
<feature type="transmembrane region" description="Helical" evidence="7">
    <location>
        <begin position="86"/>
        <end position="109"/>
    </location>
</feature>
<keyword evidence="10" id="KW-1185">Reference proteome</keyword>
<comment type="subcellular location">
    <subcellularLocation>
        <location evidence="1 7">Cell membrane</location>
        <topology evidence="1 7">Multi-pass membrane protein</topology>
    </subcellularLocation>
</comment>
<evidence type="ECO:0000256" key="3">
    <source>
        <dbReference type="ARBA" id="ARBA00022475"/>
    </source>
</evidence>
<keyword evidence="2 7" id="KW-0813">Transport</keyword>
<gene>
    <name evidence="9" type="ORF">ACFQMJ_24495</name>
</gene>
<feature type="transmembrane region" description="Helical" evidence="7">
    <location>
        <begin position="21"/>
        <end position="49"/>
    </location>
</feature>
<dbReference type="CDD" id="cd06261">
    <property type="entry name" value="TM_PBP2"/>
    <property type="match status" value="1"/>
</dbReference>
<evidence type="ECO:0000256" key="7">
    <source>
        <dbReference type="RuleBase" id="RU363032"/>
    </source>
</evidence>
<evidence type="ECO:0000313" key="10">
    <source>
        <dbReference type="Proteomes" id="UP001596378"/>
    </source>
</evidence>
<evidence type="ECO:0000313" key="9">
    <source>
        <dbReference type="EMBL" id="MFC7151711.1"/>
    </source>
</evidence>
<evidence type="ECO:0000259" key="8">
    <source>
        <dbReference type="PROSITE" id="PS50928"/>
    </source>
</evidence>
<feature type="transmembrane region" description="Helical" evidence="7">
    <location>
        <begin position="121"/>
        <end position="141"/>
    </location>
</feature>
<feature type="transmembrane region" description="Helical" evidence="7">
    <location>
        <begin position="280"/>
        <end position="297"/>
    </location>
</feature>
<comment type="similarity">
    <text evidence="7">Belongs to the binding-protein-dependent transport system permease family.</text>
</comment>
<feature type="transmembrane region" description="Helical" evidence="7">
    <location>
        <begin position="153"/>
        <end position="174"/>
    </location>
</feature>
<keyword evidence="3" id="KW-1003">Cell membrane</keyword>
<accession>A0ABW2FHZ7</accession>
<dbReference type="PANTHER" id="PTHR43744">
    <property type="entry name" value="ABC TRANSPORTER PERMEASE PROTEIN MG189-RELATED-RELATED"/>
    <property type="match status" value="1"/>
</dbReference>
<keyword evidence="6 7" id="KW-0472">Membrane</keyword>
<dbReference type="SUPFAM" id="SSF161098">
    <property type="entry name" value="MetI-like"/>
    <property type="match status" value="1"/>
</dbReference>
<evidence type="ECO:0000256" key="5">
    <source>
        <dbReference type="ARBA" id="ARBA00022989"/>
    </source>
</evidence>
<dbReference type="Proteomes" id="UP001596378">
    <property type="component" value="Unassembled WGS sequence"/>
</dbReference>
<dbReference type="Pfam" id="PF00528">
    <property type="entry name" value="BPD_transp_1"/>
    <property type="match status" value="1"/>
</dbReference>
<evidence type="ECO:0000256" key="2">
    <source>
        <dbReference type="ARBA" id="ARBA00022448"/>
    </source>
</evidence>